<dbReference type="InterPro" id="IPR006664">
    <property type="entry name" value="OMP_bac"/>
</dbReference>
<dbReference type="InterPro" id="IPR011042">
    <property type="entry name" value="6-blade_b-propeller_TolB-like"/>
</dbReference>
<organism evidence="8 9">
    <name type="scientific">Chitinophaga jiangningensis</name>
    <dbReference type="NCBI Taxonomy" id="1419482"/>
    <lineage>
        <taxon>Bacteria</taxon>
        <taxon>Pseudomonadati</taxon>
        <taxon>Bacteroidota</taxon>
        <taxon>Chitinophagia</taxon>
        <taxon>Chitinophagales</taxon>
        <taxon>Chitinophagaceae</taxon>
        <taxon>Chitinophaga</taxon>
    </lineage>
</organism>
<dbReference type="InterPro" id="IPR011659">
    <property type="entry name" value="WD40"/>
</dbReference>
<feature type="chain" id="PRO_5009921900" evidence="6">
    <location>
        <begin position="22"/>
        <end position="630"/>
    </location>
</feature>
<dbReference type="RefSeq" id="WP_073077566.1">
    <property type="nucleotide sequence ID" value="NZ_FRBL01000001.1"/>
</dbReference>
<dbReference type="Gene3D" id="2.120.10.30">
    <property type="entry name" value="TolB, C-terminal domain"/>
    <property type="match status" value="1"/>
</dbReference>
<accession>A0A1M6W1C1</accession>
<keyword evidence="3" id="KW-0998">Cell outer membrane</keyword>
<dbReference type="OrthoDB" id="9809364at2"/>
<feature type="signal peptide" evidence="6">
    <location>
        <begin position="1"/>
        <end position="21"/>
    </location>
</feature>
<evidence type="ECO:0000256" key="6">
    <source>
        <dbReference type="SAM" id="SignalP"/>
    </source>
</evidence>
<dbReference type="CDD" id="cd07185">
    <property type="entry name" value="OmpA_C-like"/>
    <property type="match status" value="1"/>
</dbReference>
<protein>
    <submittedName>
        <fullName evidence="8">WD40-like Beta Propeller Repeat</fullName>
    </submittedName>
</protein>
<dbReference type="Pfam" id="PF14559">
    <property type="entry name" value="TPR_19"/>
    <property type="match status" value="1"/>
</dbReference>
<dbReference type="Gene3D" id="3.30.1330.60">
    <property type="entry name" value="OmpA-like domain"/>
    <property type="match status" value="1"/>
</dbReference>
<dbReference type="InterPro" id="IPR006690">
    <property type="entry name" value="OMPA-like_CS"/>
</dbReference>
<keyword evidence="9" id="KW-1185">Reference proteome</keyword>
<feature type="domain" description="OmpA-like" evidence="7">
    <location>
        <begin position="514"/>
        <end position="630"/>
    </location>
</feature>
<dbReference type="SMART" id="SM00028">
    <property type="entry name" value="TPR"/>
    <property type="match status" value="2"/>
</dbReference>
<name>A0A1M6W1C1_9BACT</name>
<proteinExistence type="predicted"/>
<dbReference type="SUPFAM" id="SSF82171">
    <property type="entry name" value="DPP6 N-terminal domain-like"/>
    <property type="match status" value="1"/>
</dbReference>
<dbReference type="InterPro" id="IPR011990">
    <property type="entry name" value="TPR-like_helical_dom_sf"/>
</dbReference>
<sequence length="630" mass="69544">MKHTLLICCAALLLLSPRLQAQFVTADNAPKKAKASFDKAQAAIAVYSTKEAIPLLKEAITIAPNFLDAYGQLGMCYIETKDYKAATEAFVKFKQLDSSSMRMIMLPYSRAMAGMGDFQGALQLVNQYMANAKVSSRNAEKLKANYEFAVANSTKQIPFQPQNLGDHINSKDMEYFPSLTIDGQTLVYTRRVNGRNEDFYISKREGNGWAQSVDMGAPVNTSFNEGAQHISQDGTILLYTGCDFPEGKGSCDLYISHKTPEGWTTPKNLGAPINTRDWESQPSLTADNQTLYFARETPNNGADIFVSHLQENGRWSDPENLGPVINTKGKESTPFIHADGQTLYFASNGHPGYGGLDMYYSRKQADGSWSKPVNLGYPINTIDEEGSLIVDANGTTAYYASDRADGKGTLDIYSFELYPEARPLQTLYVKGFVYDSSSHERLQAAVDVIDLQGSSPVARLTTDAAGNFLAPLPVGRDYAFHVNKKGYLFYSDNFSLKEHNPGQPFEKNIPLQPIAVNASIVLHNIFFDSKQFELKPASQLELDKLVRLMNDNAGMKIEIAGHTDNVGSDKDNQLLSENRAKSVVKYLIQKGIAAERLSSKGFGETQPVESNDTEEGRAANRRTVFKVISL</sequence>
<keyword evidence="4" id="KW-0802">TPR repeat</keyword>
<dbReference type="PRINTS" id="PR01021">
    <property type="entry name" value="OMPADOMAIN"/>
</dbReference>
<feature type="repeat" description="TPR" evidence="4">
    <location>
        <begin position="67"/>
        <end position="100"/>
    </location>
</feature>
<dbReference type="Pfam" id="PF00691">
    <property type="entry name" value="OmpA"/>
    <property type="match status" value="1"/>
</dbReference>
<evidence type="ECO:0000313" key="9">
    <source>
        <dbReference type="Proteomes" id="UP000184420"/>
    </source>
</evidence>
<keyword evidence="2 5" id="KW-0472">Membrane</keyword>
<dbReference type="PROSITE" id="PS51123">
    <property type="entry name" value="OMPA_2"/>
    <property type="match status" value="1"/>
</dbReference>
<evidence type="ECO:0000256" key="1">
    <source>
        <dbReference type="ARBA" id="ARBA00004442"/>
    </source>
</evidence>
<gene>
    <name evidence="8" type="ORF">SAMN05444266_101448</name>
</gene>
<dbReference type="SUPFAM" id="SSF48452">
    <property type="entry name" value="TPR-like"/>
    <property type="match status" value="1"/>
</dbReference>
<dbReference type="PANTHER" id="PTHR30329:SF21">
    <property type="entry name" value="LIPOPROTEIN YIAD-RELATED"/>
    <property type="match status" value="1"/>
</dbReference>
<dbReference type="EMBL" id="FRBL01000001">
    <property type="protein sequence ID" value="SHK87601.1"/>
    <property type="molecule type" value="Genomic_DNA"/>
</dbReference>
<dbReference type="STRING" id="1419482.SAMN05444266_101448"/>
<dbReference type="Proteomes" id="UP000184420">
    <property type="component" value="Unassembled WGS sequence"/>
</dbReference>
<dbReference type="InterPro" id="IPR050330">
    <property type="entry name" value="Bact_OuterMem_StrucFunc"/>
</dbReference>
<dbReference type="InterPro" id="IPR019734">
    <property type="entry name" value="TPR_rpt"/>
</dbReference>
<evidence type="ECO:0000313" key="8">
    <source>
        <dbReference type="EMBL" id="SHK87601.1"/>
    </source>
</evidence>
<dbReference type="AlphaFoldDB" id="A0A1M6W1C1"/>
<dbReference type="PANTHER" id="PTHR30329">
    <property type="entry name" value="STATOR ELEMENT OF FLAGELLAR MOTOR COMPLEX"/>
    <property type="match status" value="1"/>
</dbReference>
<reference evidence="8 9" key="1">
    <citation type="submission" date="2016-11" db="EMBL/GenBank/DDBJ databases">
        <authorList>
            <person name="Jaros S."/>
            <person name="Januszkiewicz K."/>
            <person name="Wedrychowicz H."/>
        </authorList>
    </citation>
    <scope>NUCLEOTIDE SEQUENCE [LARGE SCALE GENOMIC DNA]</scope>
    <source>
        <strain evidence="8 9">DSM 27406</strain>
    </source>
</reference>
<dbReference type="InterPro" id="IPR006665">
    <property type="entry name" value="OmpA-like"/>
</dbReference>
<evidence type="ECO:0000256" key="4">
    <source>
        <dbReference type="PROSITE-ProRule" id="PRU00339"/>
    </source>
</evidence>
<evidence type="ECO:0000256" key="5">
    <source>
        <dbReference type="PROSITE-ProRule" id="PRU00473"/>
    </source>
</evidence>
<dbReference type="InterPro" id="IPR036737">
    <property type="entry name" value="OmpA-like_sf"/>
</dbReference>
<dbReference type="PROSITE" id="PS50005">
    <property type="entry name" value="TPR"/>
    <property type="match status" value="1"/>
</dbReference>
<dbReference type="SUPFAM" id="SSF103088">
    <property type="entry name" value="OmpA-like"/>
    <property type="match status" value="1"/>
</dbReference>
<evidence type="ECO:0000259" key="7">
    <source>
        <dbReference type="PROSITE" id="PS51123"/>
    </source>
</evidence>
<comment type="subcellular location">
    <subcellularLocation>
        <location evidence="1">Cell outer membrane</location>
    </subcellularLocation>
</comment>
<dbReference type="GO" id="GO:0009279">
    <property type="term" value="C:cell outer membrane"/>
    <property type="evidence" value="ECO:0007669"/>
    <property type="project" value="UniProtKB-SubCell"/>
</dbReference>
<evidence type="ECO:0000256" key="3">
    <source>
        <dbReference type="ARBA" id="ARBA00023237"/>
    </source>
</evidence>
<keyword evidence="6" id="KW-0732">Signal</keyword>
<dbReference type="Gene3D" id="1.25.40.10">
    <property type="entry name" value="Tetratricopeptide repeat domain"/>
    <property type="match status" value="1"/>
</dbReference>
<evidence type="ECO:0000256" key="2">
    <source>
        <dbReference type="ARBA" id="ARBA00023136"/>
    </source>
</evidence>
<dbReference type="PROSITE" id="PS01068">
    <property type="entry name" value="OMPA_1"/>
    <property type="match status" value="1"/>
</dbReference>
<dbReference type="Pfam" id="PF07676">
    <property type="entry name" value="PD40"/>
    <property type="match status" value="4"/>
</dbReference>